<feature type="region of interest" description="Disordered" evidence="1">
    <location>
        <begin position="87"/>
        <end position="111"/>
    </location>
</feature>
<gene>
    <name evidence="2" type="ORF">UBRO_20368</name>
</gene>
<organism evidence="2 3">
    <name type="scientific">Ustilago bromivora</name>
    <dbReference type="NCBI Taxonomy" id="307758"/>
    <lineage>
        <taxon>Eukaryota</taxon>
        <taxon>Fungi</taxon>
        <taxon>Dikarya</taxon>
        <taxon>Basidiomycota</taxon>
        <taxon>Ustilaginomycotina</taxon>
        <taxon>Ustilaginomycetes</taxon>
        <taxon>Ustilaginales</taxon>
        <taxon>Ustilaginaceae</taxon>
        <taxon>Ustilago</taxon>
    </lineage>
</organism>
<dbReference type="Proteomes" id="UP000179920">
    <property type="component" value="Chromosome II"/>
</dbReference>
<reference evidence="3" key="1">
    <citation type="submission" date="2016-04" db="EMBL/GenBank/DDBJ databases">
        <authorList>
            <person name="Guldener U."/>
            <person name="Guldener U."/>
        </authorList>
    </citation>
    <scope>NUCLEOTIDE SEQUENCE [LARGE SCALE GENOMIC DNA]</scope>
    <source>
        <strain evidence="3">UB2112</strain>
    </source>
</reference>
<sequence>MWALASTPQVSPAAASSMPCTVTSTCTVLATQVLSSPSPCHSSTRSSSLWERWPTSSPETALSFRQPLPSHLPASSAQASWSWTTALTAPPSSQSPPSSGHLTMLCSPSPPPRPTLSSRVCVSLPQKWVASSAQSLISGTSPTVTHLWHHSSALTLSPGLPLSPSSTMPSRLVASWCRSTLATLSIMVWPPGHCSMAPPPPTSSHSASGALTATTTTSTDRLRGAALWLHWPSSPSAMAPWFPVAPPGEIQAWPDPGLLAPNPIETAISCAGASTTGLAGRCHRPPYALHTS</sequence>
<protein>
    <submittedName>
        <fullName evidence="2">Uncharacterized protein</fullName>
    </submittedName>
</protein>
<evidence type="ECO:0000256" key="1">
    <source>
        <dbReference type="SAM" id="MobiDB-lite"/>
    </source>
</evidence>
<dbReference type="AlphaFoldDB" id="A0A1K0GXQ8"/>
<evidence type="ECO:0000313" key="3">
    <source>
        <dbReference type="Proteomes" id="UP000179920"/>
    </source>
</evidence>
<accession>A0A1K0GXQ8</accession>
<dbReference type="EMBL" id="LT558118">
    <property type="protein sequence ID" value="SAM70034.1"/>
    <property type="molecule type" value="Genomic_DNA"/>
</dbReference>
<name>A0A1K0GXQ8_9BASI</name>
<proteinExistence type="predicted"/>
<feature type="compositionally biased region" description="Low complexity" evidence="1">
    <location>
        <begin position="87"/>
        <end position="99"/>
    </location>
</feature>
<evidence type="ECO:0000313" key="2">
    <source>
        <dbReference type="EMBL" id="SAM70034.1"/>
    </source>
</evidence>